<dbReference type="SUPFAM" id="SSF46689">
    <property type="entry name" value="Homeodomain-like"/>
    <property type="match status" value="2"/>
</dbReference>
<dbReference type="InterPro" id="IPR003313">
    <property type="entry name" value="AraC-bd"/>
</dbReference>
<evidence type="ECO:0000259" key="5">
    <source>
        <dbReference type="PROSITE" id="PS01124"/>
    </source>
</evidence>
<organism evidence="6 7">
    <name type="scientific">Pantoea conspicua</name>
    <dbReference type="NCBI Taxonomy" id="472705"/>
    <lineage>
        <taxon>Bacteria</taxon>
        <taxon>Pseudomonadati</taxon>
        <taxon>Pseudomonadota</taxon>
        <taxon>Gammaproteobacteria</taxon>
        <taxon>Enterobacterales</taxon>
        <taxon>Erwiniaceae</taxon>
        <taxon>Pantoea</taxon>
    </lineage>
</organism>
<dbReference type="Pfam" id="PF02311">
    <property type="entry name" value="AraC_binding"/>
    <property type="match status" value="1"/>
</dbReference>
<accession>A0A1X1BYV0</accession>
<reference evidence="6 7" key="1">
    <citation type="journal article" date="2017" name="Antonie Van Leeuwenhoek">
        <title>Phylogenomic resolution of the bacterial genus Pantoea and its relationship with Erwinia and Tatumella.</title>
        <authorList>
            <person name="Palmer M."/>
            <person name="Steenkamp E.T."/>
            <person name="Coetzee M.P."/>
            <person name="Chan W.Y."/>
            <person name="van Zyl E."/>
            <person name="De Maayer P."/>
            <person name="Coutinho T.A."/>
            <person name="Blom J."/>
            <person name="Smits T.H."/>
            <person name="Duffy B."/>
            <person name="Venter S.N."/>
        </authorList>
    </citation>
    <scope>NUCLEOTIDE SEQUENCE [LARGE SCALE GENOMIC DNA]</scope>
    <source>
        <strain evidence="6 7">LMG 24534</strain>
    </source>
</reference>
<keyword evidence="7" id="KW-1185">Reference proteome</keyword>
<dbReference type="InterPro" id="IPR018060">
    <property type="entry name" value="HTH_AraC"/>
</dbReference>
<name>A0A1X1BYV0_9GAMM</name>
<dbReference type="InterPro" id="IPR018062">
    <property type="entry name" value="HTH_AraC-typ_CS"/>
</dbReference>
<gene>
    <name evidence="6" type="ORF">HA41_06110</name>
</gene>
<dbReference type="RefSeq" id="WP_094120043.1">
    <property type="nucleotide sequence ID" value="NZ_MLFN01000011.1"/>
</dbReference>
<keyword evidence="1" id="KW-0805">Transcription regulation</keyword>
<evidence type="ECO:0000313" key="7">
    <source>
        <dbReference type="Proteomes" id="UP000193933"/>
    </source>
</evidence>
<dbReference type="PROSITE" id="PS01124">
    <property type="entry name" value="HTH_ARAC_FAMILY_2"/>
    <property type="match status" value="1"/>
</dbReference>
<dbReference type="GO" id="GO:0003700">
    <property type="term" value="F:DNA-binding transcription factor activity"/>
    <property type="evidence" value="ECO:0007669"/>
    <property type="project" value="InterPro"/>
</dbReference>
<comment type="caution">
    <text evidence="6">The sequence shown here is derived from an EMBL/GenBank/DDBJ whole genome shotgun (WGS) entry which is preliminary data.</text>
</comment>
<dbReference type="SUPFAM" id="SSF51215">
    <property type="entry name" value="Regulatory protein AraC"/>
    <property type="match status" value="1"/>
</dbReference>
<keyword evidence="2" id="KW-0238">DNA-binding</keyword>
<dbReference type="AlphaFoldDB" id="A0A1X1BYV0"/>
<dbReference type="STRING" id="472705.GCA_001743465_01015"/>
<dbReference type="InterPro" id="IPR050204">
    <property type="entry name" value="AraC_XylS_family_regulators"/>
</dbReference>
<dbReference type="EMBL" id="MLFN01000011">
    <property type="protein sequence ID" value="ORM54142.1"/>
    <property type="molecule type" value="Genomic_DNA"/>
</dbReference>
<sequence>MALHSSAWFSFNGIECSQVSAHDAVFPRHLHDEYVISANLTGVEQIWLAGKSAEVKAGQVTLYNPATLQASRFDHQGVNFISVHLPQSLLQNLATQHNLTSHHQAPALREGVLDEPRLFSALCRFAQASSCDSLTEQQQQLLSLCSELLQPAPPADPAEHRLVARVKEALLATLEIKPSLDDLASQAGVSKYYLVRCFTRHTGLPPLQYHMQLRLHRARQLLRNRVHPLEAALELGFYDQSHFINAFRKVMGVTPHDYAQQRVQRSINSR</sequence>
<proteinExistence type="predicted"/>
<dbReference type="InterPro" id="IPR009057">
    <property type="entry name" value="Homeodomain-like_sf"/>
</dbReference>
<dbReference type="InterPro" id="IPR037923">
    <property type="entry name" value="HTH-like"/>
</dbReference>
<dbReference type="Proteomes" id="UP000193933">
    <property type="component" value="Unassembled WGS sequence"/>
</dbReference>
<dbReference type="PANTHER" id="PTHR46796:SF2">
    <property type="entry name" value="TRANSCRIPTIONAL REGULATORY PROTEIN"/>
    <property type="match status" value="1"/>
</dbReference>
<feature type="domain" description="HTH araC/xylS-type" evidence="5">
    <location>
        <begin position="164"/>
        <end position="261"/>
    </location>
</feature>
<keyword evidence="3" id="KW-0010">Activator</keyword>
<dbReference type="Pfam" id="PF12833">
    <property type="entry name" value="HTH_18"/>
    <property type="match status" value="1"/>
</dbReference>
<dbReference type="SMART" id="SM00342">
    <property type="entry name" value="HTH_ARAC"/>
    <property type="match status" value="1"/>
</dbReference>
<protein>
    <submittedName>
        <fullName evidence="6">AraC family transcriptional regulator</fullName>
    </submittedName>
</protein>
<evidence type="ECO:0000256" key="2">
    <source>
        <dbReference type="ARBA" id="ARBA00023125"/>
    </source>
</evidence>
<evidence type="ECO:0000256" key="4">
    <source>
        <dbReference type="ARBA" id="ARBA00023163"/>
    </source>
</evidence>
<dbReference type="PROSITE" id="PS00041">
    <property type="entry name" value="HTH_ARAC_FAMILY_1"/>
    <property type="match status" value="1"/>
</dbReference>
<dbReference type="GO" id="GO:0043565">
    <property type="term" value="F:sequence-specific DNA binding"/>
    <property type="evidence" value="ECO:0007669"/>
    <property type="project" value="InterPro"/>
</dbReference>
<evidence type="ECO:0000256" key="1">
    <source>
        <dbReference type="ARBA" id="ARBA00023015"/>
    </source>
</evidence>
<evidence type="ECO:0000313" key="6">
    <source>
        <dbReference type="EMBL" id="ORM54142.1"/>
    </source>
</evidence>
<dbReference type="Gene3D" id="1.10.10.60">
    <property type="entry name" value="Homeodomain-like"/>
    <property type="match status" value="2"/>
</dbReference>
<evidence type="ECO:0000256" key="3">
    <source>
        <dbReference type="ARBA" id="ARBA00023159"/>
    </source>
</evidence>
<dbReference type="PANTHER" id="PTHR46796">
    <property type="entry name" value="HTH-TYPE TRANSCRIPTIONAL ACTIVATOR RHAS-RELATED"/>
    <property type="match status" value="1"/>
</dbReference>
<dbReference type="OrthoDB" id="9809338at2"/>
<keyword evidence="4" id="KW-0804">Transcription</keyword>